<name>A0A9J6GY55_HAELO</name>
<feature type="region of interest" description="Disordered" evidence="1">
    <location>
        <begin position="13"/>
        <end position="38"/>
    </location>
</feature>
<gene>
    <name evidence="2" type="ORF">HPB48_022060</name>
</gene>
<dbReference type="EMBL" id="JABSTR010000010">
    <property type="protein sequence ID" value="KAH9379624.1"/>
    <property type="molecule type" value="Genomic_DNA"/>
</dbReference>
<reference evidence="2 3" key="1">
    <citation type="journal article" date="2020" name="Cell">
        <title>Large-Scale Comparative Analyses of Tick Genomes Elucidate Their Genetic Diversity and Vector Capacities.</title>
        <authorList>
            <consortium name="Tick Genome and Microbiome Consortium (TIGMIC)"/>
            <person name="Jia N."/>
            <person name="Wang J."/>
            <person name="Shi W."/>
            <person name="Du L."/>
            <person name="Sun Y."/>
            <person name="Zhan W."/>
            <person name="Jiang J.F."/>
            <person name="Wang Q."/>
            <person name="Zhang B."/>
            <person name="Ji P."/>
            <person name="Bell-Sakyi L."/>
            <person name="Cui X.M."/>
            <person name="Yuan T.T."/>
            <person name="Jiang B.G."/>
            <person name="Yang W.F."/>
            <person name="Lam T.T."/>
            <person name="Chang Q.C."/>
            <person name="Ding S.J."/>
            <person name="Wang X.J."/>
            <person name="Zhu J.G."/>
            <person name="Ruan X.D."/>
            <person name="Zhao L."/>
            <person name="Wei J.T."/>
            <person name="Ye R.Z."/>
            <person name="Que T.C."/>
            <person name="Du C.H."/>
            <person name="Zhou Y.H."/>
            <person name="Cheng J.X."/>
            <person name="Dai P.F."/>
            <person name="Guo W.B."/>
            <person name="Han X.H."/>
            <person name="Huang E.J."/>
            <person name="Li L.F."/>
            <person name="Wei W."/>
            <person name="Gao Y.C."/>
            <person name="Liu J.Z."/>
            <person name="Shao H.Z."/>
            <person name="Wang X."/>
            <person name="Wang C.C."/>
            <person name="Yang T.C."/>
            <person name="Huo Q.B."/>
            <person name="Li W."/>
            <person name="Chen H.Y."/>
            <person name="Chen S.E."/>
            <person name="Zhou L.G."/>
            <person name="Ni X.B."/>
            <person name="Tian J.H."/>
            <person name="Sheng Y."/>
            <person name="Liu T."/>
            <person name="Pan Y.S."/>
            <person name="Xia L.Y."/>
            <person name="Li J."/>
            <person name="Zhao F."/>
            <person name="Cao W.C."/>
        </authorList>
    </citation>
    <scope>NUCLEOTIDE SEQUENCE [LARGE SCALE GENOMIC DNA]</scope>
    <source>
        <strain evidence="2">HaeL-2018</strain>
    </source>
</reference>
<dbReference type="Proteomes" id="UP000821853">
    <property type="component" value="Chromosome 8"/>
</dbReference>
<dbReference type="Gene3D" id="3.40.50.300">
    <property type="entry name" value="P-loop containing nucleotide triphosphate hydrolases"/>
    <property type="match status" value="1"/>
</dbReference>
<evidence type="ECO:0000256" key="1">
    <source>
        <dbReference type="SAM" id="MobiDB-lite"/>
    </source>
</evidence>
<dbReference type="OrthoDB" id="6491448at2759"/>
<comment type="caution">
    <text evidence="2">The sequence shown here is derived from an EMBL/GenBank/DDBJ whole genome shotgun (WGS) entry which is preliminary data.</text>
</comment>
<dbReference type="SUPFAM" id="SSF52540">
    <property type="entry name" value="P-loop containing nucleoside triphosphate hydrolases"/>
    <property type="match status" value="1"/>
</dbReference>
<proteinExistence type="predicted"/>
<dbReference type="PANTHER" id="PTHR23074:SF83">
    <property type="entry name" value="VACUOLAR PROTEIN SORTING-ASSOCIATED PROTEIN 4A"/>
    <property type="match status" value="1"/>
</dbReference>
<dbReference type="VEuPathDB" id="VectorBase:HLOH_059109"/>
<dbReference type="PANTHER" id="PTHR23074">
    <property type="entry name" value="AAA DOMAIN-CONTAINING"/>
    <property type="match status" value="1"/>
</dbReference>
<dbReference type="GO" id="GO:0016887">
    <property type="term" value="F:ATP hydrolysis activity"/>
    <property type="evidence" value="ECO:0007669"/>
    <property type="project" value="TreeGrafter"/>
</dbReference>
<dbReference type="GO" id="GO:0007033">
    <property type="term" value="P:vacuole organization"/>
    <property type="evidence" value="ECO:0007669"/>
    <property type="project" value="TreeGrafter"/>
</dbReference>
<dbReference type="InterPro" id="IPR027417">
    <property type="entry name" value="P-loop_NTPase"/>
</dbReference>
<accession>A0A9J6GY55</accession>
<dbReference type="GO" id="GO:0016197">
    <property type="term" value="P:endosomal transport"/>
    <property type="evidence" value="ECO:0007669"/>
    <property type="project" value="TreeGrafter"/>
</dbReference>
<dbReference type="AlphaFoldDB" id="A0A9J6GY55"/>
<protein>
    <submittedName>
        <fullName evidence="2">Uncharacterized protein</fullName>
    </submittedName>
</protein>
<sequence length="364" mass="41010">MVIKGPTIITVSTAAGSGKERSHEGAKTPPRPPALAGTRRRLSVCQLMESVILLNGNRGTTAANSADSADSADALRLEGCKSAERRLLNFVRSYPKEGRTMLLYGASGSAFIYLAKQIAKENPRWDVHYVRMKQFLGRCSGRDCQRELESLFTRGKGCVKLIFFYLLDTIYASTLAPEEMEYANQFRGELPIYLKRAATIQGLAVVASAKKPWLFPKELQELFQKWAYVGLPGAAERIRLIKAHIGQIPCAVRDFNFQQLARMTEEYTFSEVGNLVEEAHLGPFKRIEAATHFRRVDDHWQPCSSAQRGAVELSWHTMKPTDIKEPMNYDDLLDGFVKVERRRTDKELGELLALQNDHPESQED</sequence>
<dbReference type="OMA" id="EVHYVRM"/>
<keyword evidence="3" id="KW-1185">Reference proteome</keyword>
<evidence type="ECO:0000313" key="2">
    <source>
        <dbReference type="EMBL" id="KAH9379624.1"/>
    </source>
</evidence>
<dbReference type="InterPro" id="IPR050304">
    <property type="entry name" value="MT-severing_AAA_ATPase"/>
</dbReference>
<organism evidence="2 3">
    <name type="scientific">Haemaphysalis longicornis</name>
    <name type="common">Bush tick</name>
    <dbReference type="NCBI Taxonomy" id="44386"/>
    <lineage>
        <taxon>Eukaryota</taxon>
        <taxon>Metazoa</taxon>
        <taxon>Ecdysozoa</taxon>
        <taxon>Arthropoda</taxon>
        <taxon>Chelicerata</taxon>
        <taxon>Arachnida</taxon>
        <taxon>Acari</taxon>
        <taxon>Parasitiformes</taxon>
        <taxon>Ixodida</taxon>
        <taxon>Ixodoidea</taxon>
        <taxon>Ixodidae</taxon>
        <taxon>Haemaphysalinae</taxon>
        <taxon>Haemaphysalis</taxon>
    </lineage>
</organism>
<evidence type="ECO:0000313" key="3">
    <source>
        <dbReference type="Proteomes" id="UP000821853"/>
    </source>
</evidence>
<dbReference type="Gene3D" id="1.10.8.60">
    <property type="match status" value="1"/>
</dbReference>